<feature type="non-terminal residue" evidence="1">
    <location>
        <position position="1"/>
    </location>
</feature>
<organism evidence="1 2">
    <name type="scientific">Batillaria attramentaria</name>
    <dbReference type="NCBI Taxonomy" id="370345"/>
    <lineage>
        <taxon>Eukaryota</taxon>
        <taxon>Metazoa</taxon>
        <taxon>Spiralia</taxon>
        <taxon>Lophotrochozoa</taxon>
        <taxon>Mollusca</taxon>
        <taxon>Gastropoda</taxon>
        <taxon>Caenogastropoda</taxon>
        <taxon>Sorbeoconcha</taxon>
        <taxon>Cerithioidea</taxon>
        <taxon>Batillariidae</taxon>
        <taxon>Batillaria</taxon>
    </lineage>
</organism>
<dbReference type="EMBL" id="JACVVK020000326">
    <property type="protein sequence ID" value="KAK7478401.1"/>
    <property type="molecule type" value="Genomic_DNA"/>
</dbReference>
<evidence type="ECO:0000313" key="2">
    <source>
        <dbReference type="Proteomes" id="UP001519460"/>
    </source>
</evidence>
<evidence type="ECO:0000313" key="1">
    <source>
        <dbReference type="EMBL" id="KAK7478401.1"/>
    </source>
</evidence>
<sequence length="71" mass="7982">LQKTKHCLHQGIHPVLEYGIALTCTASKSKTEKTNKIQNQAVRMMTGAMHPTPIFALETTRHYMTGVSSKW</sequence>
<keyword evidence="2" id="KW-1185">Reference proteome</keyword>
<protein>
    <submittedName>
        <fullName evidence="1">Uncharacterized protein</fullName>
    </submittedName>
</protein>
<gene>
    <name evidence="1" type="ORF">BaRGS_00030326</name>
</gene>
<dbReference type="Proteomes" id="UP001519460">
    <property type="component" value="Unassembled WGS sequence"/>
</dbReference>
<proteinExistence type="predicted"/>
<accession>A0ABD0JTI3</accession>
<comment type="caution">
    <text evidence="1">The sequence shown here is derived from an EMBL/GenBank/DDBJ whole genome shotgun (WGS) entry which is preliminary data.</text>
</comment>
<name>A0ABD0JTI3_9CAEN</name>
<reference evidence="1 2" key="1">
    <citation type="journal article" date="2023" name="Sci. Data">
        <title>Genome assembly of the Korean intertidal mud-creeper Batillaria attramentaria.</title>
        <authorList>
            <person name="Patra A.K."/>
            <person name="Ho P.T."/>
            <person name="Jun S."/>
            <person name="Lee S.J."/>
            <person name="Kim Y."/>
            <person name="Won Y.J."/>
        </authorList>
    </citation>
    <scope>NUCLEOTIDE SEQUENCE [LARGE SCALE GENOMIC DNA]</scope>
    <source>
        <strain evidence="1">Wonlab-2016</strain>
    </source>
</reference>
<dbReference type="AlphaFoldDB" id="A0ABD0JTI3"/>